<dbReference type="Gene3D" id="3.40.50.2060">
    <property type="match status" value="1"/>
</dbReference>
<dbReference type="Proteomes" id="UP000271098">
    <property type="component" value="Unassembled WGS sequence"/>
</dbReference>
<gene>
    <name evidence="2" type="ORF">GPUH_LOCUS13874</name>
</gene>
<dbReference type="WBParaSite" id="GPUH_0001388801-mRNA-1">
    <property type="protein sequence ID" value="GPUH_0001388801-mRNA-1"/>
    <property type="gene ID" value="GPUH_0001388801"/>
</dbReference>
<evidence type="ECO:0000313" key="4">
    <source>
        <dbReference type="WBParaSite" id="GPUH_0001388801-mRNA-1"/>
    </source>
</evidence>
<protein>
    <submittedName>
        <fullName evidence="4">Vacuolar protein sorting-associated protein 45</fullName>
    </submittedName>
</protein>
<evidence type="ECO:0000313" key="3">
    <source>
        <dbReference type="Proteomes" id="UP000271098"/>
    </source>
</evidence>
<dbReference type="Pfam" id="PF00995">
    <property type="entry name" value="Sec1"/>
    <property type="match status" value="1"/>
</dbReference>
<proteinExistence type="inferred from homology"/>
<keyword evidence="3" id="KW-1185">Reference proteome</keyword>
<name>A0A183DYT2_9BILA</name>
<dbReference type="PANTHER" id="PTHR11679">
    <property type="entry name" value="VESICLE PROTEIN SORTING-ASSOCIATED"/>
    <property type="match status" value="1"/>
</dbReference>
<dbReference type="AlphaFoldDB" id="A0A183DYT2"/>
<reference evidence="4" key="1">
    <citation type="submission" date="2016-06" db="UniProtKB">
        <authorList>
            <consortium name="WormBaseParasite"/>
        </authorList>
    </citation>
    <scope>IDENTIFICATION</scope>
</reference>
<comment type="similarity">
    <text evidence="1">Belongs to the STXBP/unc-18/SEC1 family.</text>
</comment>
<dbReference type="GO" id="GO:0016192">
    <property type="term" value="P:vesicle-mediated transport"/>
    <property type="evidence" value="ECO:0007669"/>
    <property type="project" value="InterPro"/>
</dbReference>
<dbReference type="InterPro" id="IPR043154">
    <property type="entry name" value="Sec-1-like_dom1"/>
</dbReference>
<evidence type="ECO:0000256" key="1">
    <source>
        <dbReference type="ARBA" id="ARBA00009884"/>
    </source>
</evidence>
<dbReference type="SUPFAM" id="SSF56815">
    <property type="entry name" value="Sec1/munc18-like (SM) proteins"/>
    <property type="match status" value="1"/>
</dbReference>
<accession>A0A183DYT2</accession>
<dbReference type="InterPro" id="IPR001619">
    <property type="entry name" value="Sec1-like"/>
</dbReference>
<reference evidence="2 3" key="2">
    <citation type="submission" date="2018-11" db="EMBL/GenBank/DDBJ databases">
        <authorList>
            <consortium name="Pathogen Informatics"/>
        </authorList>
    </citation>
    <scope>NUCLEOTIDE SEQUENCE [LARGE SCALE GENOMIC DNA]</scope>
</reference>
<sequence length="99" mass="11343">MNVVTVAQQYISEMVRLAGPGMKVLMMDKFTTSAVSCVYTQSDVMQKEVYLFERLDSGALREPIKHLKCVAFLQPTIENVRLLAEELRSPRYGQYYICT</sequence>
<dbReference type="OrthoDB" id="10266265at2759"/>
<organism evidence="4">
    <name type="scientific">Gongylonema pulchrum</name>
    <dbReference type="NCBI Taxonomy" id="637853"/>
    <lineage>
        <taxon>Eukaryota</taxon>
        <taxon>Metazoa</taxon>
        <taxon>Ecdysozoa</taxon>
        <taxon>Nematoda</taxon>
        <taxon>Chromadorea</taxon>
        <taxon>Rhabditida</taxon>
        <taxon>Spirurina</taxon>
        <taxon>Spiruromorpha</taxon>
        <taxon>Spiruroidea</taxon>
        <taxon>Gongylonematidae</taxon>
        <taxon>Gongylonema</taxon>
    </lineage>
</organism>
<dbReference type="InterPro" id="IPR036045">
    <property type="entry name" value="Sec1-like_sf"/>
</dbReference>
<dbReference type="EMBL" id="UYRT01080666">
    <property type="protein sequence ID" value="VDN23157.1"/>
    <property type="molecule type" value="Genomic_DNA"/>
</dbReference>
<evidence type="ECO:0000313" key="2">
    <source>
        <dbReference type="EMBL" id="VDN23157.1"/>
    </source>
</evidence>